<dbReference type="Pfam" id="PF03883">
    <property type="entry name" value="H2O2_YaaD"/>
    <property type="match status" value="1"/>
</dbReference>
<evidence type="ECO:0000313" key="3">
    <source>
        <dbReference type="Proteomes" id="UP000199623"/>
    </source>
</evidence>
<dbReference type="PANTHER" id="PTHR30283">
    <property type="entry name" value="PEROXIDE STRESS RESPONSE PROTEIN YAAA"/>
    <property type="match status" value="1"/>
</dbReference>
<feature type="transmembrane region" description="Helical" evidence="1">
    <location>
        <begin position="12"/>
        <end position="32"/>
    </location>
</feature>
<dbReference type="GO" id="GO:0005829">
    <property type="term" value="C:cytosol"/>
    <property type="evidence" value="ECO:0007669"/>
    <property type="project" value="TreeGrafter"/>
</dbReference>
<sequence>MNPSRKRKVHPVVAATAGGWPCLTLAGVLVLLPPSETKAIGGEGAPLDLDALSFPELNPVRDKLVSALADLAKDVPASLKALDISERQVDEVHRNAALRTSETTPALLRYTGVLYDNLDFPSLKKVEKERAFRRLAVASALFGVVRGGDPVPAYRLSGGSALPSLGSLRTVWKPSLEPVLREADEFVVDLRSGAYSSLAKVPHAVVVRVVTTEGKVVSHFNKAHKGLLARAIATASAEPGDLKGLVKLAKKAGLTMVVTGEKTADLITG</sequence>
<proteinExistence type="predicted"/>
<name>A0A1G7TDB3_9PSEU</name>
<dbReference type="PANTHER" id="PTHR30283:SF4">
    <property type="entry name" value="PEROXIDE STRESS RESISTANCE PROTEIN YAAA"/>
    <property type="match status" value="1"/>
</dbReference>
<dbReference type="STRING" id="200378.SAMN05216553_107185"/>
<evidence type="ECO:0000256" key="1">
    <source>
        <dbReference type="SAM" id="Phobius"/>
    </source>
</evidence>
<protein>
    <recommendedName>
        <fullName evidence="4">Peroxide stress protein YaaA</fullName>
    </recommendedName>
</protein>
<keyword evidence="1" id="KW-0472">Membrane</keyword>
<dbReference type="GO" id="GO:0033194">
    <property type="term" value="P:response to hydroperoxide"/>
    <property type="evidence" value="ECO:0007669"/>
    <property type="project" value="TreeGrafter"/>
</dbReference>
<organism evidence="2 3">
    <name type="scientific">Lentzea fradiae</name>
    <dbReference type="NCBI Taxonomy" id="200378"/>
    <lineage>
        <taxon>Bacteria</taxon>
        <taxon>Bacillati</taxon>
        <taxon>Actinomycetota</taxon>
        <taxon>Actinomycetes</taxon>
        <taxon>Pseudonocardiales</taxon>
        <taxon>Pseudonocardiaceae</taxon>
        <taxon>Lentzea</taxon>
    </lineage>
</organism>
<evidence type="ECO:0008006" key="4">
    <source>
        <dbReference type="Google" id="ProtNLM"/>
    </source>
</evidence>
<dbReference type="Proteomes" id="UP000199623">
    <property type="component" value="Unassembled WGS sequence"/>
</dbReference>
<dbReference type="NCBIfam" id="NF002544">
    <property type="entry name" value="PRK02101.2-1"/>
    <property type="match status" value="1"/>
</dbReference>
<keyword evidence="3" id="KW-1185">Reference proteome</keyword>
<dbReference type="EMBL" id="FNCC01000007">
    <property type="protein sequence ID" value="SDG33306.1"/>
    <property type="molecule type" value="Genomic_DNA"/>
</dbReference>
<gene>
    <name evidence="2" type="ORF">SAMN05216553_107185</name>
</gene>
<reference evidence="3" key="1">
    <citation type="submission" date="2016-10" db="EMBL/GenBank/DDBJ databases">
        <authorList>
            <person name="Varghese N."/>
            <person name="Submissions S."/>
        </authorList>
    </citation>
    <scope>NUCLEOTIDE SEQUENCE [LARGE SCALE GENOMIC DNA]</scope>
    <source>
        <strain evidence="3">CGMCC 4.3506</strain>
    </source>
</reference>
<dbReference type="AlphaFoldDB" id="A0A1G7TDB3"/>
<keyword evidence="1" id="KW-0812">Transmembrane</keyword>
<dbReference type="InterPro" id="IPR005583">
    <property type="entry name" value="YaaA"/>
</dbReference>
<keyword evidence="1" id="KW-1133">Transmembrane helix</keyword>
<accession>A0A1G7TDB3</accession>
<evidence type="ECO:0000313" key="2">
    <source>
        <dbReference type="EMBL" id="SDG33306.1"/>
    </source>
</evidence>